<feature type="transmembrane region" description="Helical" evidence="1">
    <location>
        <begin position="169"/>
        <end position="192"/>
    </location>
</feature>
<accession>A0ABW1KRJ8</accession>
<feature type="transmembrane region" description="Helical" evidence="1">
    <location>
        <begin position="140"/>
        <end position="163"/>
    </location>
</feature>
<sequence length="196" mass="20700">MFLKEFPAPDLGAQDLAAYFEREADTWALVHGLRYAAIAGMVVFFGALHARVASGPKGAAAGWATIGLVGGVLHVASLFITNGIELFAFSDGAYMAAHPDAFWLVFQMTRVLFTAEIAAWAVLAFGFSIAGWVSGGLPKLIALLGFATAALCMASSVFIVSILQDGWAVALIQFGELAMLAWFFSIGVFMLLRGGG</sequence>
<evidence type="ECO:0000256" key="1">
    <source>
        <dbReference type="SAM" id="Phobius"/>
    </source>
</evidence>
<feature type="transmembrane region" description="Helical" evidence="1">
    <location>
        <begin position="28"/>
        <end position="48"/>
    </location>
</feature>
<proteinExistence type="predicted"/>
<dbReference type="RefSeq" id="WP_379880079.1">
    <property type="nucleotide sequence ID" value="NZ_JBHPON010000001.1"/>
</dbReference>
<keyword evidence="1" id="KW-0812">Transmembrane</keyword>
<evidence type="ECO:0000313" key="2">
    <source>
        <dbReference type="EMBL" id="MFC6034588.1"/>
    </source>
</evidence>
<name>A0ABW1KRJ8_9PROT</name>
<reference evidence="2 3" key="1">
    <citation type="submission" date="2024-09" db="EMBL/GenBank/DDBJ databases">
        <authorList>
            <person name="Zhang Z.-H."/>
        </authorList>
    </citation>
    <scope>NUCLEOTIDE SEQUENCE [LARGE SCALE GENOMIC DNA]</scope>
    <source>
        <strain evidence="2 3">HHTR114</strain>
    </source>
</reference>
<organism evidence="2 3">
    <name type="scientific">Hyphococcus aureus</name>
    <dbReference type="NCBI Taxonomy" id="2666033"/>
    <lineage>
        <taxon>Bacteria</taxon>
        <taxon>Pseudomonadati</taxon>
        <taxon>Pseudomonadota</taxon>
        <taxon>Alphaproteobacteria</taxon>
        <taxon>Parvularculales</taxon>
        <taxon>Parvularculaceae</taxon>
        <taxon>Hyphococcus</taxon>
    </lineage>
</organism>
<evidence type="ECO:0000313" key="3">
    <source>
        <dbReference type="Proteomes" id="UP001596116"/>
    </source>
</evidence>
<feature type="transmembrane region" description="Helical" evidence="1">
    <location>
        <begin position="60"/>
        <end position="80"/>
    </location>
</feature>
<gene>
    <name evidence="2" type="ORF">ACFMB1_03480</name>
</gene>
<feature type="transmembrane region" description="Helical" evidence="1">
    <location>
        <begin position="111"/>
        <end position="133"/>
    </location>
</feature>
<comment type="caution">
    <text evidence="2">The sequence shown here is derived from an EMBL/GenBank/DDBJ whole genome shotgun (WGS) entry which is preliminary data.</text>
</comment>
<keyword evidence="3" id="KW-1185">Reference proteome</keyword>
<dbReference type="EMBL" id="JBHPON010000001">
    <property type="protein sequence ID" value="MFC6034588.1"/>
    <property type="molecule type" value="Genomic_DNA"/>
</dbReference>
<keyword evidence="1" id="KW-0472">Membrane</keyword>
<dbReference type="Proteomes" id="UP001596116">
    <property type="component" value="Unassembled WGS sequence"/>
</dbReference>
<evidence type="ECO:0008006" key="4">
    <source>
        <dbReference type="Google" id="ProtNLM"/>
    </source>
</evidence>
<protein>
    <recommendedName>
        <fullName evidence="4">DUF4386 domain-containing protein</fullName>
    </recommendedName>
</protein>
<keyword evidence="1" id="KW-1133">Transmembrane helix</keyword>